<dbReference type="GO" id="GO:0031146">
    <property type="term" value="P:SCF-dependent proteasomal ubiquitin-dependent protein catabolic process"/>
    <property type="evidence" value="ECO:0007669"/>
    <property type="project" value="InterPro"/>
</dbReference>
<feature type="transmembrane region" description="Helical" evidence="1">
    <location>
        <begin position="223"/>
        <end position="241"/>
    </location>
</feature>
<keyword evidence="1" id="KW-0812">Transmembrane</keyword>
<accession>A0A9Q0RFY2</accession>
<comment type="caution">
    <text evidence="3">The sequence shown here is derived from an EMBL/GenBank/DDBJ whole genome shotgun (WGS) entry which is preliminary data.</text>
</comment>
<dbReference type="PROSITE" id="PS50181">
    <property type="entry name" value="FBOX"/>
    <property type="match status" value="1"/>
</dbReference>
<dbReference type="GO" id="GO:0000209">
    <property type="term" value="P:protein polyubiquitination"/>
    <property type="evidence" value="ECO:0007669"/>
    <property type="project" value="TreeGrafter"/>
</dbReference>
<dbReference type="OrthoDB" id="3219396at2759"/>
<keyword evidence="4" id="KW-1185">Reference proteome</keyword>
<dbReference type="GO" id="GO:0019005">
    <property type="term" value="C:SCF ubiquitin ligase complex"/>
    <property type="evidence" value="ECO:0007669"/>
    <property type="project" value="TreeGrafter"/>
</dbReference>
<dbReference type="InterPro" id="IPR036047">
    <property type="entry name" value="F-box-like_dom_sf"/>
</dbReference>
<dbReference type="InterPro" id="IPR001810">
    <property type="entry name" value="F-box_dom"/>
</dbReference>
<dbReference type="Gene3D" id="1.20.1280.50">
    <property type="match status" value="1"/>
</dbReference>
<dbReference type="PANTHER" id="PTHR16008:SF4">
    <property type="entry name" value="F-BOX ONLY PROTEIN 4"/>
    <property type="match status" value="1"/>
</dbReference>
<keyword evidence="1" id="KW-1133">Transmembrane helix</keyword>
<evidence type="ECO:0000256" key="1">
    <source>
        <dbReference type="SAM" id="Phobius"/>
    </source>
</evidence>
<feature type="transmembrane region" description="Helical" evidence="1">
    <location>
        <begin position="419"/>
        <end position="442"/>
    </location>
</feature>
<feature type="transmembrane region" description="Helical" evidence="1">
    <location>
        <begin position="190"/>
        <end position="211"/>
    </location>
</feature>
<dbReference type="EMBL" id="JAPDFW010000033">
    <property type="protein sequence ID" value="KAJ5079466.1"/>
    <property type="molecule type" value="Genomic_DNA"/>
</dbReference>
<keyword evidence="1" id="KW-0472">Membrane</keyword>
<evidence type="ECO:0000259" key="2">
    <source>
        <dbReference type="PROSITE" id="PS50181"/>
    </source>
</evidence>
<feature type="transmembrane region" description="Helical" evidence="1">
    <location>
        <begin position="393"/>
        <end position="413"/>
    </location>
</feature>
<feature type="transmembrane region" description="Helical" evidence="1">
    <location>
        <begin position="361"/>
        <end position="381"/>
    </location>
</feature>
<reference evidence="3" key="1">
    <citation type="submission" date="2022-10" db="EMBL/GenBank/DDBJ databases">
        <title>Novel sulphate-reducing endosymbionts in the free-living metamonad Anaeramoeba.</title>
        <authorList>
            <person name="Jerlstrom-Hultqvist J."/>
            <person name="Cepicka I."/>
            <person name="Gallot-Lavallee L."/>
            <person name="Salas-Leiva D."/>
            <person name="Curtis B.A."/>
            <person name="Zahonova K."/>
            <person name="Pipaliya S."/>
            <person name="Dacks J."/>
            <person name="Roger A.J."/>
        </authorList>
    </citation>
    <scope>NUCLEOTIDE SEQUENCE</scope>
    <source>
        <strain evidence="3">BMAN</strain>
    </source>
</reference>
<dbReference type="InterPro" id="IPR039588">
    <property type="entry name" value="FBXO4"/>
</dbReference>
<organism evidence="3 4">
    <name type="scientific">Anaeramoeba ignava</name>
    <name type="common">Anaerobic marine amoeba</name>
    <dbReference type="NCBI Taxonomy" id="1746090"/>
    <lineage>
        <taxon>Eukaryota</taxon>
        <taxon>Metamonada</taxon>
        <taxon>Anaeramoebidae</taxon>
        <taxon>Anaeramoeba</taxon>
    </lineage>
</organism>
<dbReference type="Proteomes" id="UP001149090">
    <property type="component" value="Unassembled WGS sequence"/>
</dbReference>
<name>A0A9Q0RFY2_ANAIG</name>
<protein>
    <submittedName>
        <fullName evidence="3">F-box only protein</fullName>
    </submittedName>
</protein>
<sequence>MEKFITNQLIKQLFFVSKPFPNLINSPKQKEIQKENQKEEINFQDLPDEIVLDIFSYLEPNNLIICSETCKQFNRIHNDWFLWKNIVRKYPLFLDFEKVTKKYDRSNLYNSFQEEYFFTGSLGIEYYFKNQKEDQISSKLVNLINKNGKTFVVDQMKKIIQARKSYEKKIKTEERKRKIHEFNEYKMSKLIKWSIVPFLLIFPIILIALKFDFQNSFLNWKMVLFPWLYSFFIFFFWWILHFYSYPNSDSEKLLLMGIGIGSGFMTIFFLLLALRLDHNLFIPNSVILTFFAISGSSLIIFWIIFLIQRFKASDLGKSDIVLVTNFLAYVMISFPFVFISIKTAFNHFDSKNSDSSWISTFIPLFILSLYPILALILIVLFRLNNLDRSDYMISGVSALVGFFLGLISLLSFLKIEKIINLSATIISSPIFIASLFLEWIFLNEYH</sequence>
<dbReference type="PANTHER" id="PTHR16008">
    <property type="entry name" value="F-BOX ONLY PROTEIN 4"/>
    <property type="match status" value="1"/>
</dbReference>
<feature type="transmembrane region" description="Helical" evidence="1">
    <location>
        <begin position="253"/>
        <end position="274"/>
    </location>
</feature>
<evidence type="ECO:0000313" key="4">
    <source>
        <dbReference type="Proteomes" id="UP001149090"/>
    </source>
</evidence>
<gene>
    <name evidence="3" type="ORF">M0811_04487</name>
</gene>
<feature type="transmembrane region" description="Helical" evidence="1">
    <location>
        <begin position="320"/>
        <end position="341"/>
    </location>
</feature>
<dbReference type="AlphaFoldDB" id="A0A9Q0RFY2"/>
<evidence type="ECO:0000313" key="3">
    <source>
        <dbReference type="EMBL" id="KAJ5079466.1"/>
    </source>
</evidence>
<feature type="domain" description="F-box" evidence="2">
    <location>
        <begin position="40"/>
        <end position="86"/>
    </location>
</feature>
<dbReference type="SUPFAM" id="SSF81383">
    <property type="entry name" value="F-box domain"/>
    <property type="match status" value="1"/>
</dbReference>
<dbReference type="Pfam" id="PF12937">
    <property type="entry name" value="F-box-like"/>
    <property type="match status" value="1"/>
</dbReference>
<feature type="transmembrane region" description="Helical" evidence="1">
    <location>
        <begin position="286"/>
        <end position="308"/>
    </location>
</feature>
<proteinExistence type="predicted"/>
<dbReference type="SMART" id="SM00256">
    <property type="entry name" value="FBOX"/>
    <property type="match status" value="1"/>
</dbReference>